<dbReference type="Proteomes" id="UP000034954">
    <property type="component" value="Unassembled WGS sequence"/>
</dbReference>
<evidence type="ECO:0000256" key="2">
    <source>
        <dbReference type="SAM" id="MobiDB-lite"/>
    </source>
</evidence>
<dbReference type="InterPro" id="IPR029058">
    <property type="entry name" value="AB_hydrolase_fold"/>
</dbReference>
<dbReference type="InterPro" id="IPR019262">
    <property type="entry name" value="DUF2272"/>
</dbReference>
<dbReference type="Pfam" id="PF10030">
    <property type="entry name" value="DUF2272"/>
    <property type="match status" value="1"/>
</dbReference>
<keyword evidence="1" id="KW-0175">Coiled coil</keyword>
<proteinExistence type="predicted"/>
<accession>A0A0M2UU18</accession>
<feature type="domain" description="DUF2272" evidence="4">
    <location>
        <begin position="1480"/>
        <end position="1593"/>
    </location>
</feature>
<gene>
    <name evidence="5" type="ORF">BROFUL_01729</name>
</gene>
<dbReference type="SUPFAM" id="SSF55166">
    <property type="entry name" value="Hedgehog/DD-peptidase"/>
    <property type="match status" value="1"/>
</dbReference>
<evidence type="ECO:0000313" key="6">
    <source>
        <dbReference type="Proteomes" id="UP000034954"/>
    </source>
</evidence>
<name>A0A0M2UU18_9BACT</name>
<dbReference type="Pfam" id="PF08291">
    <property type="entry name" value="Peptidase_M15_3"/>
    <property type="match status" value="1"/>
</dbReference>
<dbReference type="InterPro" id="IPR013230">
    <property type="entry name" value="Peptidase_M15A_C"/>
</dbReference>
<sequence length="1640" mass="180607">MRSKGEAGSGLSRELIELAEKAIAVDKVSVSSNALLSQVLSKAGRAETQNSLGTEGFPSPASIFDAFAPGGAPVLRQYFERFFEVVAEPGVRPDDVFQLGDFLVRKAMCEGFGHVAIIAAPESWDYEQLSSAGLIPESHHLGAYVHVVEGGARPHALADSFARLILDETGRMPHDQMILRFRPGIMRWREDIPDLFEDVADTTVAVPDFDPSKRADIIHPILDPKQNTDAVRWNRKTHPGQSGVDPNDIRTELGRYVDLSKVKDEIDNHNKANLKNQIEVGTPPIDGVFVETVHQFQAKCFVETNQIDGKAGESTLDSLGLVNRKGLHEADKPNLTAQDWLNGLGEKISIATGGEFTARNWFRNMVNPAFLGQRFESAGELTGIHLVLARKLRIAERHLLSMPAYAGLTPVELGKVLGIDERHKGMRYKKGSKGNHTFGLALDISYTGNPYVAGDKDRPIGNKSFIKIMKSVTLLISGTEIDFTPTYLHSLATEPDPLTGRMRSTGEIYDALAQRDREFRAYLQLATDIEAIKKKLQERLDKGTANVFVSDKEKGDLEAASGRWQKQIQGHLKLLKTYFGSRRNPLHGFLNLNRDLVVALRDQACLAWGAIDLGPRRSGDIMHFDCRMDGAGKILNRGYAPQTGHPCLSVAGRAPEIFAEDVSSAPLLLDSETTPPGQTLYVKIDLKIVDKKNNEIAPPCTGIFIPQNYKPQSTVDLILYLHGYKGTFPGNDKSIKEYWDGKKFPFFAFREGLNDSGKNCILVAPTLGPKSETGILTNPGEIDKYLGQVMEALKAYGPYMARKQDPMAGSIILACHSGGGSPMLKLAKLKGGGYADKIVQCWCFDSLYANKLDDPEPEKERKQKWLANEWANWADSHQDAWLFVYYYDDRPKATSEKLKKKKFKHNNVCVVPSTAPERKKREKSKADPHFWVPIAHWLDRINNAPCNAAKASKESESLTSVPPTARTAVEDTVGDTKTFPSGESLTIVSGQDGPGEEYYDPNTSGNPLLDTSGNHRTKKLSRDFTVHELARSGPKKFDKARIDPELVNCLQAIQDYVGKSVIINSGYRSYTYNLYLYKKLGKEPKKRSQHLSGRAADIKIPGMTGVEIAKAAIDACGCRVAIGLAPNFAHVDVRGEFHVWNYGRVSEEQIEELRLYHREKCGKPSESGILQEQPGITSKCGFHGPSGAFVKEADLRAAVATAALDERKIWWMGAGSTAQKEDNDSRFGDLVRYWLAGHTGTIRPGKLEAVQKAALDPSVTYGNLGNVTLNAAVLAFRRAAADVDARTADVYKKSDDVDSAIVRVNDAETKAKVTKTAVELAAKNMETANDRMKAASGRSDSGAQTAFDAASAALSAARMAYDTALKARDAEKNSLEVARRVLEAAKDKHKQARRLRKSLENPAKNWEDSDKQKVRKKILTKAGSTDPQNIDTLAEEALQLAHQSRADIEAWSAVFVVSCVRTAAIGHKLEAIDSRGAHGGLDGLLKASRRHSDYVVEARERRRKAVDGTYHAFEPIERAIKIGDIIITDRTDFIEKPARLRDVKKGDLLHGDIVTLVKAENGKTVYAEAIGGNVGHTVRRRRYPLNDTGRLIVLATELFAKEDDKGVFGSLAPLTETPMMLPVESTGRILALLSLVEKCI</sequence>
<dbReference type="Gene3D" id="3.40.50.1820">
    <property type="entry name" value="alpha/beta hydrolase"/>
    <property type="match status" value="1"/>
</dbReference>
<comment type="caution">
    <text evidence="5">The sequence shown here is derived from an EMBL/GenBank/DDBJ whole genome shotgun (WGS) entry which is preliminary data.</text>
</comment>
<dbReference type="Gene3D" id="3.30.1380.10">
    <property type="match status" value="1"/>
</dbReference>
<feature type="region of interest" description="Disordered" evidence="2">
    <location>
        <begin position="952"/>
        <end position="995"/>
    </location>
</feature>
<evidence type="ECO:0000256" key="1">
    <source>
        <dbReference type="SAM" id="Coils"/>
    </source>
</evidence>
<evidence type="ECO:0000259" key="4">
    <source>
        <dbReference type="Pfam" id="PF10030"/>
    </source>
</evidence>
<feature type="coiled-coil region" evidence="1">
    <location>
        <begin position="1368"/>
        <end position="1395"/>
    </location>
</feature>
<dbReference type="InterPro" id="IPR009045">
    <property type="entry name" value="Zn_M74/Hedgehog-like"/>
</dbReference>
<evidence type="ECO:0000313" key="5">
    <source>
        <dbReference type="EMBL" id="KKO19558.1"/>
    </source>
</evidence>
<keyword evidence="6" id="KW-1185">Reference proteome</keyword>
<feature type="compositionally biased region" description="Polar residues" evidence="2">
    <location>
        <begin position="978"/>
        <end position="989"/>
    </location>
</feature>
<feature type="domain" description="Peptidase M15A C-terminal" evidence="3">
    <location>
        <begin position="1024"/>
        <end position="1132"/>
    </location>
</feature>
<evidence type="ECO:0000259" key="3">
    <source>
        <dbReference type="Pfam" id="PF08291"/>
    </source>
</evidence>
<protein>
    <submittedName>
        <fullName evidence="5">Peptidase M15</fullName>
    </submittedName>
</protein>
<dbReference type="EMBL" id="LAQJ01000180">
    <property type="protein sequence ID" value="KKO19558.1"/>
    <property type="molecule type" value="Genomic_DNA"/>
</dbReference>
<organism evidence="5 6">
    <name type="scientific">Candidatus Brocadia fulgida</name>
    <dbReference type="NCBI Taxonomy" id="380242"/>
    <lineage>
        <taxon>Bacteria</taxon>
        <taxon>Pseudomonadati</taxon>
        <taxon>Planctomycetota</taxon>
        <taxon>Candidatus Brocadiia</taxon>
        <taxon>Candidatus Brocadiales</taxon>
        <taxon>Candidatus Brocadiaceae</taxon>
        <taxon>Candidatus Brocadia</taxon>
    </lineage>
</organism>
<reference evidence="5 6" key="1">
    <citation type="journal article" date="2013" name="BMC Microbiol.">
        <title>Identification of the type II cytochrome c maturation pathway in anammox bacteria by comparative genomics.</title>
        <authorList>
            <person name="Ferousi C."/>
            <person name="Speth D.R."/>
            <person name="Reimann J."/>
            <person name="Op den Camp H.J."/>
            <person name="Allen J.W."/>
            <person name="Keltjens J.T."/>
            <person name="Jetten M.S."/>
        </authorList>
    </citation>
    <scope>NUCLEOTIDE SEQUENCE [LARGE SCALE GENOMIC DNA]</scope>
    <source>
        <strain evidence="5">RU1</strain>
    </source>
</reference>